<dbReference type="AlphaFoldDB" id="A0AAX6HU11"/>
<dbReference type="Pfam" id="PF13812">
    <property type="entry name" value="PPR_3"/>
    <property type="match status" value="1"/>
</dbReference>
<gene>
    <name evidence="3" type="ORF">M6B38_291365</name>
</gene>
<keyword evidence="4" id="KW-1185">Reference proteome</keyword>
<dbReference type="PANTHER" id="PTHR47926:SF438">
    <property type="entry name" value="PENTATRICOPEPTIDE REPEAT-CONTAINING PROTEIN"/>
    <property type="match status" value="1"/>
</dbReference>
<feature type="repeat" description="PPR" evidence="2">
    <location>
        <begin position="346"/>
        <end position="380"/>
    </location>
</feature>
<dbReference type="PROSITE" id="PS51375">
    <property type="entry name" value="PPR"/>
    <property type="match status" value="3"/>
</dbReference>
<accession>A0AAX6HU11</accession>
<protein>
    <submittedName>
        <fullName evidence="3">Pentatricopeptide repeat-containing protein</fullName>
    </submittedName>
</protein>
<evidence type="ECO:0000256" key="1">
    <source>
        <dbReference type="ARBA" id="ARBA00022737"/>
    </source>
</evidence>
<dbReference type="GO" id="GO:0009451">
    <property type="term" value="P:RNA modification"/>
    <property type="evidence" value="ECO:0007669"/>
    <property type="project" value="InterPro"/>
</dbReference>
<dbReference type="PANTHER" id="PTHR47926">
    <property type="entry name" value="PENTATRICOPEPTIDE REPEAT-CONTAINING PROTEIN"/>
    <property type="match status" value="1"/>
</dbReference>
<dbReference type="Pfam" id="PF13041">
    <property type="entry name" value="PPR_2"/>
    <property type="match status" value="1"/>
</dbReference>
<sequence>MYSLFLPVSTKRLCTTMKHFTREHQVVSGFSTLFRSSMKAEFKGHRKALTILDFLNPKAGKVGENGCHHRLIQGCMQDLLEIGLQKSSQLVSGTADSKSIELTEANSGDNSHGDVSTSRRTSILWKKNQLLQFEELHKRGISPDPTTLSCIISSCGAKGALYAGEQFHALSVKNGSYDSILIGSSLISLYSKCGNLDSAYQVFEEMPVRNTISWTAVIAGYAQHWQFRTCLNLFNLMRRTKLKPNDFTCASLLSACTNFASLGIGRSFHSLEIRMGYNSYMHILNALISMYAKCGGIEEARYVFKQMPCKDLISWNSMIFGYAQYGVADQSLNLLQEMDGHNIVPDAITFLGVLSSCRHAGLVEQGHHCFNLMIERGIEPELDHYSCIVDLLGRAGLLTEALNFIEKMPIAPNAVIWGSLLSSCRVHRNYWIGIHAAEKRPLLEPGCAATYVQLANLYANVECWSHVAKVRKLMKERGVKTTTGYSWIEIGYEVYRFKAEDRSNTQILTNPLNMPCLGPLCSHRMLSHMHISASRW</sequence>
<dbReference type="InterPro" id="IPR002885">
    <property type="entry name" value="PPR_rpt"/>
</dbReference>
<evidence type="ECO:0000256" key="2">
    <source>
        <dbReference type="PROSITE-ProRule" id="PRU00708"/>
    </source>
</evidence>
<dbReference type="EMBL" id="JANAVB010006599">
    <property type="protein sequence ID" value="KAJ6844193.1"/>
    <property type="molecule type" value="Genomic_DNA"/>
</dbReference>
<feature type="repeat" description="PPR" evidence="2">
    <location>
        <begin position="311"/>
        <end position="345"/>
    </location>
</feature>
<evidence type="ECO:0000313" key="3">
    <source>
        <dbReference type="EMBL" id="KAJ6844193.1"/>
    </source>
</evidence>
<dbReference type="Pfam" id="PF01535">
    <property type="entry name" value="PPR"/>
    <property type="match status" value="2"/>
</dbReference>
<proteinExistence type="predicted"/>
<reference evidence="3" key="1">
    <citation type="journal article" date="2023" name="GigaByte">
        <title>Genome assembly of the bearded iris, Iris pallida Lam.</title>
        <authorList>
            <person name="Bruccoleri R.E."/>
            <person name="Oakeley E.J."/>
            <person name="Faust A.M.E."/>
            <person name="Altorfer M."/>
            <person name="Dessus-Babus S."/>
            <person name="Burckhardt D."/>
            <person name="Oertli M."/>
            <person name="Naumann U."/>
            <person name="Petersen F."/>
            <person name="Wong J."/>
        </authorList>
    </citation>
    <scope>NUCLEOTIDE SEQUENCE</scope>
    <source>
        <strain evidence="3">GSM-AAB239-AS_SAM_17_03QT</strain>
    </source>
</reference>
<feature type="repeat" description="PPR" evidence="2">
    <location>
        <begin position="210"/>
        <end position="244"/>
    </location>
</feature>
<dbReference type="Pfam" id="PF20431">
    <property type="entry name" value="E_motif"/>
    <property type="match status" value="1"/>
</dbReference>
<comment type="caution">
    <text evidence="3">The sequence shown here is derived from an EMBL/GenBank/DDBJ whole genome shotgun (WGS) entry which is preliminary data.</text>
</comment>
<evidence type="ECO:0000313" key="4">
    <source>
        <dbReference type="Proteomes" id="UP001140949"/>
    </source>
</evidence>
<name>A0AAX6HU11_IRIPA</name>
<organism evidence="3 4">
    <name type="scientific">Iris pallida</name>
    <name type="common">Sweet iris</name>
    <dbReference type="NCBI Taxonomy" id="29817"/>
    <lineage>
        <taxon>Eukaryota</taxon>
        <taxon>Viridiplantae</taxon>
        <taxon>Streptophyta</taxon>
        <taxon>Embryophyta</taxon>
        <taxon>Tracheophyta</taxon>
        <taxon>Spermatophyta</taxon>
        <taxon>Magnoliopsida</taxon>
        <taxon>Liliopsida</taxon>
        <taxon>Asparagales</taxon>
        <taxon>Iridaceae</taxon>
        <taxon>Iridoideae</taxon>
        <taxon>Irideae</taxon>
        <taxon>Iris</taxon>
    </lineage>
</organism>
<reference evidence="3" key="2">
    <citation type="submission" date="2023-04" db="EMBL/GenBank/DDBJ databases">
        <authorList>
            <person name="Bruccoleri R.E."/>
            <person name="Oakeley E.J."/>
            <person name="Faust A.-M."/>
            <person name="Dessus-Babus S."/>
            <person name="Altorfer M."/>
            <person name="Burckhardt D."/>
            <person name="Oertli M."/>
            <person name="Naumann U."/>
            <person name="Petersen F."/>
            <person name="Wong J."/>
        </authorList>
    </citation>
    <scope>NUCLEOTIDE SEQUENCE</scope>
    <source>
        <strain evidence="3">GSM-AAB239-AS_SAM_17_03QT</strain>
        <tissue evidence="3">Leaf</tissue>
    </source>
</reference>
<dbReference type="NCBIfam" id="TIGR00756">
    <property type="entry name" value="PPR"/>
    <property type="match status" value="5"/>
</dbReference>
<dbReference type="InterPro" id="IPR046848">
    <property type="entry name" value="E_motif"/>
</dbReference>
<dbReference type="InterPro" id="IPR011990">
    <property type="entry name" value="TPR-like_helical_dom_sf"/>
</dbReference>
<dbReference type="InterPro" id="IPR046960">
    <property type="entry name" value="PPR_At4g14850-like_plant"/>
</dbReference>
<dbReference type="FunFam" id="1.25.40.10:FF:000378">
    <property type="entry name" value="Pentatricopeptide repeat-containing protein mitochondrial"/>
    <property type="match status" value="1"/>
</dbReference>
<dbReference type="FunFam" id="1.25.40.10:FF:000073">
    <property type="entry name" value="Pentatricopeptide repeat-containing protein chloroplastic"/>
    <property type="match status" value="1"/>
</dbReference>
<keyword evidence="1" id="KW-0677">Repeat</keyword>
<dbReference type="GO" id="GO:0003723">
    <property type="term" value="F:RNA binding"/>
    <property type="evidence" value="ECO:0007669"/>
    <property type="project" value="InterPro"/>
</dbReference>
<dbReference type="Gene3D" id="1.25.40.10">
    <property type="entry name" value="Tetratricopeptide repeat domain"/>
    <property type="match status" value="3"/>
</dbReference>
<dbReference type="Proteomes" id="UP001140949">
    <property type="component" value="Unassembled WGS sequence"/>
</dbReference>